<proteinExistence type="predicted"/>
<sequence>IDPAADFIMTMVNDCKSPADIQKFAVGFNDYKNLMNQSSLEIDTDEPEEVLTVVEGVLDKKESKEELTYFILTVRELSLKNLTSSAFFMEDYLDYQLIPSEYIACYDITKSQNERI</sequence>
<dbReference type="EMBL" id="LAZR01030324">
    <property type="protein sequence ID" value="KKL56956.1"/>
    <property type="molecule type" value="Genomic_DNA"/>
</dbReference>
<dbReference type="AlphaFoldDB" id="A0A0F9DT86"/>
<protein>
    <submittedName>
        <fullName evidence="1">Uncharacterized protein</fullName>
    </submittedName>
</protein>
<gene>
    <name evidence="1" type="ORF">LCGC14_2240240</name>
</gene>
<accession>A0A0F9DT86</accession>
<name>A0A0F9DT86_9ZZZZ</name>
<comment type="caution">
    <text evidence="1">The sequence shown here is derived from an EMBL/GenBank/DDBJ whole genome shotgun (WGS) entry which is preliminary data.</text>
</comment>
<organism evidence="1">
    <name type="scientific">marine sediment metagenome</name>
    <dbReference type="NCBI Taxonomy" id="412755"/>
    <lineage>
        <taxon>unclassified sequences</taxon>
        <taxon>metagenomes</taxon>
        <taxon>ecological metagenomes</taxon>
    </lineage>
</organism>
<reference evidence="1" key="1">
    <citation type="journal article" date="2015" name="Nature">
        <title>Complex archaea that bridge the gap between prokaryotes and eukaryotes.</title>
        <authorList>
            <person name="Spang A."/>
            <person name="Saw J.H."/>
            <person name="Jorgensen S.L."/>
            <person name="Zaremba-Niedzwiedzka K."/>
            <person name="Martijn J."/>
            <person name="Lind A.E."/>
            <person name="van Eijk R."/>
            <person name="Schleper C."/>
            <person name="Guy L."/>
            <person name="Ettema T.J."/>
        </authorList>
    </citation>
    <scope>NUCLEOTIDE SEQUENCE</scope>
</reference>
<evidence type="ECO:0000313" key="1">
    <source>
        <dbReference type="EMBL" id="KKL56956.1"/>
    </source>
</evidence>
<feature type="non-terminal residue" evidence="1">
    <location>
        <position position="1"/>
    </location>
</feature>